<proteinExistence type="predicted"/>
<keyword evidence="2" id="KW-1185">Reference proteome</keyword>
<dbReference type="Proteomes" id="UP000269945">
    <property type="component" value="Unassembled WGS sequence"/>
</dbReference>
<dbReference type="EMBL" id="CYRY02001095">
    <property type="protein sequence ID" value="VCW59687.1"/>
    <property type="molecule type" value="Genomic_DNA"/>
</dbReference>
<evidence type="ECO:0000313" key="2">
    <source>
        <dbReference type="Proteomes" id="UP000269945"/>
    </source>
</evidence>
<comment type="caution">
    <text evidence="1">The sequence shown here is derived from an EMBL/GenBank/DDBJ whole genome shotgun (WGS) entry which is preliminary data.</text>
</comment>
<accession>A0A9X9LDM9</accession>
<sequence length="48" mass="5655">MSTHSVFSVQQISSFYWFFKTSSSELLLIERGWETLAQTLLCLPENIW</sequence>
<reference evidence="1 2" key="1">
    <citation type="submission" date="2018-10" db="EMBL/GenBank/DDBJ databases">
        <authorList>
            <person name="Ekblom R."/>
            <person name="Jareborg N."/>
        </authorList>
    </citation>
    <scope>NUCLEOTIDE SEQUENCE [LARGE SCALE GENOMIC DNA]</scope>
    <source>
        <tissue evidence="1">Muscle</tissue>
    </source>
</reference>
<organism evidence="1 2">
    <name type="scientific">Gulo gulo</name>
    <name type="common">Wolverine</name>
    <name type="synonym">Gluton</name>
    <dbReference type="NCBI Taxonomy" id="48420"/>
    <lineage>
        <taxon>Eukaryota</taxon>
        <taxon>Metazoa</taxon>
        <taxon>Chordata</taxon>
        <taxon>Craniata</taxon>
        <taxon>Vertebrata</taxon>
        <taxon>Euteleostomi</taxon>
        <taxon>Mammalia</taxon>
        <taxon>Eutheria</taxon>
        <taxon>Laurasiatheria</taxon>
        <taxon>Carnivora</taxon>
        <taxon>Caniformia</taxon>
        <taxon>Musteloidea</taxon>
        <taxon>Mustelidae</taxon>
        <taxon>Guloninae</taxon>
        <taxon>Gulo</taxon>
    </lineage>
</organism>
<dbReference type="AlphaFoldDB" id="A0A9X9LDM9"/>
<gene>
    <name evidence="1" type="ORF">BN2614_LOCUS1</name>
</gene>
<name>A0A9X9LDM9_GULGU</name>
<protein>
    <submittedName>
        <fullName evidence="1">Uncharacterized protein</fullName>
    </submittedName>
</protein>
<evidence type="ECO:0000313" key="1">
    <source>
        <dbReference type="EMBL" id="VCW59687.1"/>
    </source>
</evidence>